<dbReference type="RefSeq" id="WP_237281715.1">
    <property type="nucleotide sequence ID" value="NZ_CP016279.1"/>
</dbReference>
<evidence type="ECO:0000313" key="2">
    <source>
        <dbReference type="Proteomes" id="UP001519309"/>
    </source>
</evidence>
<reference evidence="1 2" key="1">
    <citation type="submission" date="2021-03" db="EMBL/GenBank/DDBJ databases">
        <title>Genomic Encyclopedia of Type Strains, Phase IV (KMG-IV): sequencing the most valuable type-strain genomes for metagenomic binning, comparative biology and taxonomic classification.</title>
        <authorList>
            <person name="Goeker M."/>
        </authorList>
    </citation>
    <scope>NUCLEOTIDE SEQUENCE [LARGE SCALE GENOMIC DNA]</scope>
    <source>
        <strain evidence="1 2">DSM 40499</strain>
    </source>
</reference>
<proteinExistence type="predicted"/>
<keyword evidence="2" id="KW-1185">Reference proteome</keyword>
<dbReference type="InterPro" id="IPR027417">
    <property type="entry name" value="P-loop_NTPase"/>
</dbReference>
<organism evidence="1 2">
    <name type="scientific">Streptomyces griseochromogenes</name>
    <dbReference type="NCBI Taxonomy" id="68214"/>
    <lineage>
        <taxon>Bacteria</taxon>
        <taxon>Bacillati</taxon>
        <taxon>Actinomycetota</taxon>
        <taxon>Actinomycetes</taxon>
        <taxon>Kitasatosporales</taxon>
        <taxon>Streptomycetaceae</taxon>
        <taxon>Streptomyces</taxon>
    </lineage>
</organism>
<comment type="caution">
    <text evidence="1">The sequence shown here is derived from an EMBL/GenBank/DDBJ whole genome shotgun (WGS) entry which is preliminary data.</text>
</comment>
<accession>A0ABS4LK66</accession>
<gene>
    <name evidence="1" type="ORF">J2Z21_000707</name>
</gene>
<name>A0ABS4LK66_9ACTN</name>
<sequence length="53" mass="5941">MDLLTALRERHRTTLVVVSHEHDLVTRYTDTVHLLDSGRVTDSGPTAQVLSRA</sequence>
<evidence type="ECO:0000313" key="1">
    <source>
        <dbReference type="EMBL" id="MBP2047785.1"/>
    </source>
</evidence>
<dbReference type="EMBL" id="JAGGLP010000001">
    <property type="protein sequence ID" value="MBP2047785.1"/>
    <property type="molecule type" value="Genomic_DNA"/>
</dbReference>
<dbReference type="Proteomes" id="UP001519309">
    <property type="component" value="Unassembled WGS sequence"/>
</dbReference>
<protein>
    <submittedName>
        <fullName evidence="1">ABC-type glutathione transport system ATPase component</fullName>
    </submittedName>
</protein>
<dbReference type="SUPFAM" id="SSF52540">
    <property type="entry name" value="P-loop containing nucleoside triphosphate hydrolases"/>
    <property type="match status" value="1"/>
</dbReference>
<dbReference type="Gene3D" id="3.40.50.300">
    <property type="entry name" value="P-loop containing nucleotide triphosphate hydrolases"/>
    <property type="match status" value="1"/>
</dbReference>